<dbReference type="AlphaFoldDB" id="A0A1H6QDC8"/>
<keyword evidence="3" id="KW-1185">Reference proteome</keyword>
<dbReference type="EMBL" id="FNYH01000001">
    <property type="protein sequence ID" value="SEI38894.1"/>
    <property type="molecule type" value="Genomic_DNA"/>
</dbReference>
<dbReference type="Gene3D" id="3.20.20.450">
    <property type="entry name" value="EAL domain"/>
    <property type="match status" value="1"/>
</dbReference>
<dbReference type="InterPro" id="IPR050706">
    <property type="entry name" value="Cyclic-di-GMP_PDE-like"/>
</dbReference>
<organism evidence="2 3">
    <name type="scientific">Allopseudospirillum japonicum</name>
    <dbReference type="NCBI Taxonomy" id="64971"/>
    <lineage>
        <taxon>Bacteria</taxon>
        <taxon>Pseudomonadati</taxon>
        <taxon>Pseudomonadota</taxon>
        <taxon>Gammaproteobacteria</taxon>
        <taxon>Oceanospirillales</taxon>
        <taxon>Oceanospirillaceae</taxon>
        <taxon>Allopseudospirillum</taxon>
    </lineage>
</organism>
<dbReference type="SMART" id="SM00052">
    <property type="entry name" value="EAL"/>
    <property type="match status" value="1"/>
</dbReference>
<dbReference type="SUPFAM" id="SSF141868">
    <property type="entry name" value="EAL domain-like"/>
    <property type="match status" value="1"/>
</dbReference>
<gene>
    <name evidence="2" type="ORF">SAMN05421831_101197</name>
</gene>
<feature type="domain" description="EAL" evidence="1">
    <location>
        <begin position="1"/>
        <end position="142"/>
    </location>
</feature>
<name>A0A1H6QDC8_9GAMM</name>
<dbReference type="Pfam" id="PF00563">
    <property type="entry name" value="EAL"/>
    <property type="match status" value="1"/>
</dbReference>
<dbReference type="CDD" id="cd01948">
    <property type="entry name" value="EAL"/>
    <property type="match status" value="1"/>
</dbReference>
<proteinExistence type="predicted"/>
<evidence type="ECO:0000259" key="1">
    <source>
        <dbReference type="PROSITE" id="PS50883"/>
    </source>
</evidence>
<evidence type="ECO:0000313" key="2">
    <source>
        <dbReference type="EMBL" id="SEI38894.1"/>
    </source>
</evidence>
<dbReference type="InterPro" id="IPR035919">
    <property type="entry name" value="EAL_sf"/>
</dbReference>
<dbReference type="Proteomes" id="UP000242999">
    <property type="component" value="Unassembled WGS sequence"/>
</dbReference>
<dbReference type="GO" id="GO:0071111">
    <property type="term" value="F:cyclic-guanylate-specific phosphodiesterase activity"/>
    <property type="evidence" value="ECO:0007669"/>
    <property type="project" value="InterPro"/>
</dbReference>
<accession>A0A1H6QDC8</accession>
<dbReference type="STRING" id="64971.SAMN05421831_101197"/>
<dbReference type="InterPro" id="IPR001633">
    <property type="entry name" value="EAL_dom"/>
</dbReference>
<reference evidence="3" key="1">
    <citation type="submission" date="2016-10" db="EMBL/GenBank/DDBJ databases">
        <authorList>
            <person name="Varghese N."/>
            <person name="Submissions S."/>
        </authorList>
    </citation>
    <scope>NUCLEOTIDE SEQUENCE [LARGE SCALE GENOMIC DNA]</scope>
    <source>
        <strain evidence="3">DSM 7165</strain>
    </source>
</reference>
<dbReference type="PROSITE" id="PS50883">
    <property type="entry name" value="EAL"/>
    <property type="match status" value="1"/>
</dbReference>
<protein>
    <submittedName>
        <fullName evidence="2">EAL domain-containing protein</fullName>
    </submittedName>
</protein>
<dbReference type="PANTHER" id="PTHR33121:SF79">
    <property type="entry name" value="CYCLIC DI-GMP PHOSPHODIESTERASE PDED-RELATED"/>
    <property type="match status" value="1"/>
</dbReference>
<sequence>MKASSLEPFLFEVELTETALLEDQKTSRQLIYTLRRAGLKVALDDFGTGYSSILYLTKIKFDYVKLDRSLLLMVDQESSKFSMLKAIVNMIRAVNDKIVVEGIENLDHHHIAKFLEADELQGYYYAKPQPLENLVKFINCQKVLLFN</sequence>
<evidence type="ECO:0000313" key="3">
    <source>
        <dbReference type="Proteomes" id="UP000242999"/>
    </source>
</evidence>
<dbReference type="PANTHER" id="PTHR33121">
    <property type="entry name" value="CYCLIC DI-GMP PHOSPHODIESTERASE PDEF"/>
    <property type="match status" value="1"/>
</dbReference>